<gene>
    <name evidence="2" type="ORF">BJR07_03340</name>
</gene>
<dbReference type="InterPro" id="IPR047650">
    <property type="entry name" value="Transpos_IS110"/>
</dbReference>
<organism evidence="2 3">
    <name type="scientific">Bacillus cereus</name>
    <dbReference type="NCBI Taxonomy" id="1396"/>
    <lineage>
        <taxon>Bacteria</taxon>
        <taxon>Bacillati</taxon>
        <taxon>Bacillota</taxon>
        <taxon>Bacilli</taxon>
        <taxon>Bacillales</taxon>
        <taxon>Bacillaceae</taxon>
        <taxon>Bacillus</taxon>
        <taxon>Bacillus cereus group</taxon>
    </lineage>
</organism>
<dbReference type="PANTHER" id="PTHR33055">
    <property type="entry name" value="TRANSPOSASE FOR INSERTION SEQUENCE ELEMENT IS1111A"/>
    <property type="match status" value="1"/>
</dbReference>
<reference evidence="2 3" key="1">
    <citation type="submission" date="2016-11" db="EMBL/GenBank/DDBJ databases">
        <title>Identification of Bacillus cereus isolated from egg-white.</title>
        <authorList>
            <person name="Soni A."/>
            <person name="Oey I."/>
            <person name="Silcock P."/>
            <person name="Bremer P."/>
        </authorList>
    </citation>
    <scope>NUCLEOTIDE SEQUENCE [LARGE SCALE GENOMIC DNA]</scope>
    <source>
        <strain evidence="2 3">NZAS03</strain>
    </source>
</reference>
<evidence type="ECO:0000313" key="2">
    <source>
        <dbReference type="EMBL" id="OKA40962.1"/>
    </source>
</evidence>
<proteinExistence type="predicted"/>
<dbReference type="Pfam" id="PF01548">
    <property type="entry name" value="DEDD_Tnp_IS110"/>
    <property type="match status" value="1"/>
</dbReference>
<dbReference type="GO" id="GO:0006313">
    <property type="term" value="P:DNA transposition"/>
    <property type="evidence" value="ECO:0007669"/>
    <property type="project" value="InterPro"/>
</dbReference>
<protein>
    <recommendedName>
        <fullName evidence="1">Transposase IS110-like N-terminal domain-containing protein</fullName>
    </recommendedName>
</protein>
<accession>A0A1C4D7T7</accession>
<sequence>MRLFVAIDVSSEKLDVCFLDSHDTVLKEICLSNDVNGANAIKEDVLHFHQLYNYEKIVIGMGSTSVYSFHPSMFLTEDKDLRALDVEVVVQNPKAIRDSYRLGKVVQDSVDVVLATYARLIQTLKKQIKEIEKSITAFFEAIPEARYLTSVPGIGVVYAAVIIAEVGQTFMFPT</sequence>
<evidence type="ECO:0000313" key="3">
    <source>
        <dbReference type="Proteomes" id="UP000186535"/>
    </source>
</evidence>
<dbReference type="RefSeq" id="WP_073515584.1">
    <property type="nucleotide sequence ID" value="NZ_MPOM01000003.1"/>
</dbReference>
<dbReference type="InterPro" id="IPR002525">
    <property type="entry name" value="Transp_IS110-like_N"/>
</dbReference>
<evidence type="ECO:0000259" key="1">
    <source>
        <dbReference type="Pfam" id="PF01548"/>
    </source>
</evidence>
<dbReference type="EMBL" id="MPON01000001">
    <property type="protein sequence ID" value="OKA40962.1"/>
    <property type="molecule type" value="Genomic_DNA"/>
</dbReference>
<dbReference type="GO" id="GO:0004803">
    <property type="term" value="F:transposase activity"/>
    <property type="evidence" value="ECO:0007669"/>
    <property type="project" value="InterPro"/>
</dbReference>
<feature type="domain" description="Transposase IS110-like N-terminal" evidence="1">
    <location>
        <begin position="5"/>
        <end position="125"/>
    </location>
</feature>
<name>A0A1C4D7T7_BACCE</name>
<dbReference type="PANTHER" id="PTHR33055:SF3">
    <property type="entry name" value="PUTATIVE TRANSPOSASE FOR IS117-RELATED"/>
    <property type="match status" value="1"/>
</dbReference>
<dbReference type="GO" id="GO:0003677">
    <property type="term" value="F:DNA binding"/>
    <property type="evidence" value="ECO:0007669"/>
    <property type="project" value="InterPro"/>
</dbReference>
<comment type="caution">
    <text evidence="2">The sequence shown here is derived from an EMBL/GenBank/DDBJ whole genome shotgun (WGS) entry which is preliminary data.</text>
</comment>
<dbReference type="Proteomes" id="UP000186535">
    <property type="component" value="Unassembled WGS sequence"/>
</dbReference>
<dbReference type="AlphaFoldDB" id="A0A1C4D7T7"/>